<evidence type="ECO:0000256" key="1">
    <source>
        <dbReference type="SAM" id="Phobius"/>
    </source>
</evidence>
<protein>
    <submittedName>
        <fullName evidence="2">Uncharacterized protein</fullName>
    </submittedName>
</protein>
<name>A0ABD6EQK1_9BILA</name>
<dbReference type="AlphaFoldDB" id="A0ABD6EQK1"/>
<keyword evidence="1" id="KW-0812">Transmembrane</keyword>
<dbReference type="PANTHER" id="PTHR10796:SF103">
    <property type="entry name" value="SSD DOMAIN-CONTAINING PROTEIN"/>
    <property type="match status" value="1"/>
</dbReference>
<evidence type="ECO:0000313" key="2">
    <source>
        <dbReference type="EMBL" id="MFH4982116.1"/>
    </source>
</evidence>
<dbReference type="Proteomes" id="UP001608902">
    <property type="component" value="Unassembled WGS sequence"/>
</dbReference>
<sequence>MRPLERVFYNYGKFVTRHPLPFLLLPVLITLGSFPGLLYFHSEDDIWDIYSPLNGISRKEAKALEPFEYASSAHHYRVRFFLLHHSSSLLSKAI</sequence>
<gene>
    <name evidence="2" type="ORF">AB6A40_008825</name>
</gene>
<feature type="transmembrane region" description="Helical" evidence="1">
    <location>
        <begin position="20"/>
        <end position="40"/>
    </location>
</feature>
<dbReference type="PANTHER" id="PTHR10796">
    <property type="entry name" value="PATCHED-RELATED"/>
    <property type="match status" value="1"/>
</dbReference>
<reference evidence="2 3" key="1">
    <citation type="submission" date="2024-08" db="EMBL/GenBank/DDBJ databases">
        <title>Gnathostoma spinigerum genome.</title>
        <authorList>
            <person name="Gonzalez-Bertolin B."/>
            <person name="Monzon S."/>
            <person name="Zaballos A."/>
            <person name="Jimenez P."/>
            <person name="Dekumyoy P."/>
            <person name="Varona S."/>
            <person name="Cuesta I."/>
            <person name="Sumanam S."/>
            <person name="Adisakwattana P."/>
            <person name="Gasser R.B."/>
            <person name="Hernandez-Gonzalez A."/>
            <person name="Young N.D."/>
            <person name="Perteguer M.J."/>
        </authorList>
    </citation>
    <scope>NUCLEOTIDE SEQUENCE [LARGE SCALE GENOMIC DNA]</scope>
    <source>
        <strain evidence="2">AL3</strain>
        <tissue evidence="2">Liver</tissue>
    </source>
</reference>
<comment type="caution">
    <text evidence="2">The sequence shown here is derived from an EMBL/GenBank/DDBJ whole genome shotgun (WGS) entry which is preliminary data.</text>
</comment>
<dbReference type="InterPro" id="IPR051697">
    <property type="entry name" value="Patched_domain-protein"/>
</dbReference>
<accession>A0ABD6EQK1</accession>
<keyword evidence="1" id="KW-1133">Transmembrane helix</keyword>
<evidence type="ECO:0000313" key="3">
    <source>
        <dbReference type="Proteomes" id="UP001608902"/>
    </source>
</evidence>
<dbReference type="EMBL" id="JBGFUD010008525">
    <property type="protein sequence ID" value="MFH4982116.1"/>
    <property type="molecule type" value="Genomic_DNA"/>
</dbReference>
<keyword evidence="3" id="KW-1185">Reference proteome</keyword>
<keyword evidence="1" id="KW-0472">Membrane</keyword>
<organism evidence="2 3">
    <name type="scientific">Gnathostoma spinigerum</name>
    <dbReference type="NCBI Taxonomy" id="75299"/>
    <lineage>
        <taxon>Eukaryota</taxon>
        <taxon>Metazoa</taxon>
        <taxon>Ecdysozoa</taxon>
        <taxon>Nematoda</taxon>
        <taxon>Chromadorea</taxon>
        <taxon>Rhabditida</taxon>
        <taxon>Spirurina</taxon>
        <taxon>Gnathostomatomorpha</taxon>
        <taxon>Gnathostomatoidea</taxon>
        <taxon>Gnathostomatidae</taxon>
        <taxon>Gnathostoma</taxon>
    </lineage>
</organism>
<proteinExistence type="predicted"/>